<reference evidence="7" key="1">
    <citation type="submission" date="2020-11" db="EMBL/GenBank/DDBJ databases">
        <title>Novosphingobium aureum sp. nov., a marine bacterium isolated from sediment of a salt flat.</title>
        <authorList>
            <person name="Yoo Y."/>
            <person name="Kim J.-J."/>
        </authorList>
    </citation>
    <scope>NUCLEOTIDE SEQUENCE</scope>
    <source>
        <strain evidence="7">YJ-S2-02</strain>
    </source>
</reference>
<name>A0A931HEM6_9SPHN</name>
<dbReference type="EMBL" id="JADZGI010000002">
    <property type="protein sequence ID" value="MBH0113969.1"/>
    <property type="molecule type" value="Genomic_DNA"/>
</dbReference>
<dbReference type="Gene3D" id="2.70.98.70">
    <property type="match status" value="1"/>
</dbReference>
<feature type="region of interest" description="Disordered" evidence="5">
    <location>
        <begin position="420"/>
        <end position="444"/>
    </location>
</feature>
<keyword evidence="2" id="KW-0732">Signal</keyword>
<dbReference type="Gene3D" id="1.50.10.100">
    <property type="entry name" value="Chondroitin AC/alginate lyase"/>
    <property type="match status" value="1"/>
</dbReference>
<proteinExistence type="predicted"/>
<dbReference type="RefSeq" id="WP_197164960.1">
    <property type="nucleotide sequence ID" value="NZ_JADZGI010000002.1"/>
</dbReference>
<protein>
    <submittedName>
        <fullName evidence="7">Heparinase II/III-family protein</fullName>
    </submittedName>
</protein>
<dbReference type="PANTHER" id="PTHR39210">
    <property type="entry name" value="HEPARIN-SULFATE LYASE"/>
    <property type="match status" value="1"/>
</dbReference>
<dbReference type="PANTHER" id="PTHR39210:SF1">
    <property type="entry name" value="HEPARIN-SULFATE LYASE"/>
    <property type="match status" value="1"/>
</dbReference>
<evidence type="ECO:0000256" key="1">
    <source>
        <dbReference type="ARBA" id="ARBA00004418"/>
    </source>
</evidence>
<evidence type="ECO:0000313" key="8">
    <source>
        <dbReference type="Proteomes" id="UP000617634"/>
    </source>
</evidence>
<dbReference type="Proteomes" id="UP000617634">
    <property type="component" value="Unassembled WGS sequence"/>
</dbReference>
<keyword evidence="8" id="KW-1185">Reference proteome</keyword>
<dbReference type="InterPro" id="IPR012480">
    <property type="entry name" value="Hepar_II_III_C"/>
</dbReference>
<dbReference type="AlphaFoldDB" id="A0A931HEM6"/>
<evidence type="ECO:0000259" key="6">
    <source>
        <dbReference type="Pfam" id="PF07940"/>
    </source>
</evidence>
<organism evidence="7 8">
    <name type="scientific">Novosphingobium aureum</name>
    <dbReference type="NCBI Taxonomy" id="2792964"/>
    <lineage>
        <taxon>Bacteria</taxon>
        <taxon>Pseudomonadati</taxon>
        <taxon>Pseudomonadota</taxon>
        <taxon>Alphaproteobacteria</taxon>
        <taxon>Sphingomonadales</taxon>
        <taxon>Sphingomonadaceae</taxon>
        <taxon>Novosphingobium</taxon>
    </lineage>
</organism>
<evidence type="ECO:0000256" key="4">
    <source>
        <dbReference type="ARBA" id="ARBA00023239"/>
    </source>
</evidence>
<keyword evidence="3" id="KW-0574">Periplasm</keyword>
<dbReference type="GO" id="GO:0042597">
    <property type="term" value="C:periplasmic space"/>
    <property type="evidence" value="ECO:0007669"/>
    <property type="project" value="UniProtKB-SubCell"/>
</dbReference>
<keyword evidence="4" id="KW-0456">Lyase</keyword>
<comment type="subcellular location">
    <subcellularLocation>
        <location evidence="1">Periplasm</location>
    </subcellularLocation>
</comment>
<sequence>MADDPPCHRDPRSAKNEPAPVGFVQRLSVLARAAAHVPLPALVAHLRRRLRNHLVPRFAVQYERHVTRLASTLPDPSAVHGPRAQAAAETVSAFFAAKHGCNIPQCFEGRFTFLNRTHDFGSIDAIDWAIDMDDAGYQLWRANLCFMGYLCTAADTRPQEGLRLAAQIIASFTRSARFDSARAFGESWNSYPVSQRILALSALLIRLPASCRAMPEYAEVARFLRFNVAFLLGNLETELGYNHLERNLSALALYALACGQTPRTIERPLKRHFRHIVLETIGQDGVQLERSAMYQGFTIQSLRVLAQLDCWSASETEAISQRLASAETALAVLTLGDGQHSLMNDAWIGEIPSPSAILDGSDPPGFARLAHGGYVRLAMKDAVVLLDGAPIGPDANPGHGHADYLGIEMSLANQRLFVDPGTPSYSPGAERDRSRSWQSHNGPCFENGNRPVEFLGSFKVGRRAMAQIDYAGATPDSQSASASLAFAETRVSRKLVLVPGRLTIEDSWLAGPGRPLTRFLIPSQWLAHEDGDAIVLQASGVTARIRVDGASLTRHLGQWSCRYNQRENAHVIKLRPIGKAARLIVDWCARR</sequence>
<dbReference type="InterPro" id="IPR008929">
    <property type="entry name" value="Chondroitin_lyas"/>
</dbReference>
<evidence type="ECO:0000256" key="3">
    <source>
        <dbReference type="ARBA" id="ARBA00022764"/>
    </source>
</evidence>
<dbReference type="GO" id="GO:0016829">
    <property type="term" value="F:lyase activity"/>
    <property type="evidence" value="ECO:0007669"/>
    <property type="project" value="UniProtKB-KW"/>
</dbReference>
<comment type="caution">
    <text evidence="7">The sequence shown here is derived from an EMBL/GenBank/DDBJ whole genome shotgun (WGS) entry which is preliminary data.</text>
</comment>
<evidence type="ECO:0000313" key="7">
    <source>
        <dbReference type="EMBL" id="MBH0113969.1"/>
    </source>
</evidence>
<accession>A0A931HEM6</accession>
<evidence type="ECO:0000256" key="5">
    <source>
        <dbReference type="SAM" id="MobiDB-lite"/>
    </source>
</evidence>
<feature type="domain" description="Heparinase II/III-like C-terminal" evidence="6">
    <location>
        <begin position="363"/>
        <end position="569"/>
    </location>
</feature>
<evidence type="ECO:0000256" key="2">
    <source>
        <dbReference type="ARBA" id="ARBA00022729"/>
    </source>
</evidence>
<gene>
    <name evidence="7" type="ORF">I5E68_13560</name>
</gene>
<dbReference type="Pfam" id="PF07940">
    <property type="entry name" value="Hepar_II_III_C"/>
    <property type="match status" value="1"/>
</dbReference>